<protein>
    <submittedName>
        <fullName evidence="2">Uncharacterized protein</fullName>
    </submittedName>
</protein>
<evidence type="ECO:0000256" key="1">
    <source>
        <dbReference type="SAM" id="MobiDB-lite"/>
    </source>
</evidence>
<name>A0A9N9U0Q7_9HYPO</name>
<evidence type="ECO:0000313" key="2">
    <source>
        <dbReference type="EMBL" id="CAG9971943.1"/>
    </source>
</evidence>
<evidence type="ECO:0000313" key="3">
    <source>
        <dbReference type="Proteomes" id="UP000754883"/>
    </source>
</evidence>
<dbReference type="Proteomes" id="UP000754883">
    <property type="component" value="Unassembled WGS sequence"/>
</dbReference>
<proteinExistence type="predicted"/>
<dbReference type="EMBL" id="CABFNO020001240">
    <property type="protein sequence ID" value="CAG9971943.1"/>
    <property type="molecule type" value="Genomic_DNA"/>
</dbReference>
<feature type="region of interest" description="Disordered" evidence="1">
    <location>
        <begin position="89"/>
        <end position="120"/>
    </location>
</feature>
<organism evidence="2 3">
    <name type="scientific">Clonostachys byssicola</name>
    <dbReference type="NCBI Taxonomy" id="160290"/>
    <lineage>
        <taxon>Eukaryota</taxon>
        <taxon>Fungi</taxon>
        <taxon>Dikarya</taxon>
        <taxon>Ascomycota</taxon>
        <taxon>Pezizomycotina</taxon>
        <taxon>Sordariomycetes</taxon>
        <taxon>Hypocreomycetidae</taxon>
        <taxon>Hypocreales</taxon>
        <taxon>Bionectriaceae</taxon>
        <taxon>Clonostachys</taxon>
    </lineage>
</organism>
<dbReference type="AlphaFoldDB" id="A0A9N9U0Q7"/>
<reference evidence="2 3" key="2">
    <citation type="submission" date="2021-10" db="EMBL/GenBank/DDBJ databases">
        <authorList>
            <person name="Piombo E."/>
        </authorList>
    </citation>
    <scope>NUCLEOTIDE SEQUENCE [LARGE SCALE GENOMIC DNA]</scope>
</reference>
<reference evidence="3" key="1">
    <citation type="submission" date="2019-06" db="EMBL/GenBank/DDBJ databases">
        <authorList>
            <person name="Broberg M."/>
        </authorList>
    </citation>
    <scope>NUCLEOTIDE SEQUENCE [LARGE SCALE GENOMIC DNA]</scope>
</reference>
<comment type="caution">
    <text evidence="2">The sequence shown here is derived from an EMBL/GenBank/DDBJ whole genome shotgun (WGS) entry which is preliminary data.</text>
</comment>
<feature type="non-terminal residue" evidence="2">
    <location>
        <position position="1"/>
    </location>
</feature>
<dbReference type="OrthoDB" id="10389458at2759"/>
<gene>
    <name evidence="2" type="ORF">CBYS24578_00000775</name>
</gene>
<keyword evidence="3" id="KW-1185">Reference proteome</keyword>
<sequence>ISQGVHQIPIFSISICCWTKSAVWNRLPRRELKLQNRRSRGTCSTTTHCNDRSIMTNCIVRPYTFVLLVHKYVHFSTLEEAAILPSYPRGHTRPSIPKDSNIDPTKHHQLHSQGGIGSKRTLTYHISTPEQARGAQKAD</sequence>
<feature type="non-terminal residue" evidence="2">
    <location>
        <position position="139"/>
    </location>
</feature>
<accession>A0A9N9U0Q7</accession>